<organism evidence="1 2">
    <name type="scientific">Methylacidiphilum infernorum (isolate V4)</name>
    <name type="common">Methylokorus infernorum (strain V4)</name>
    <dbReference type="NCBI Taxonomy" id="481448"/>
    <lineage>
        <taxon>Bacteria</taxon>
        <taxon>Pseudomonadati</taxon>
        <taxon>Verrucomicrobiota</taxon>
        <taxon>Methylacidiphilae</taxon>
        <taxon>Methylacidiphilales</taxon>
        <taxon>Methylacidiphilaceae</taxon>
        <taxon>Methylacidiphilum (ex Ratnadevi et al. 2023)</taxon>
    </lineage>
</organism>
<evidence type="ECO:0000313" key="2">
    <source>
        <dbReference type="Proteomes" id="UP000009149"/>
    </source>
</evidence>
<name>B3E0F4_METI4</name>
<reference evidence="1 2" key="1">
    <citation type="journal article" date="2008" name="Biol. Direct">
        <title>Complete genome sequence of the extremely acidophilic methanotroph isolate V4, Methylacidiphilum infernorum, a representative of the bacterial phylum Verrucomicrobia.</title>
        <authorList>
            <person name="Hou S."/>
            <person name="Makarova K.S."/>
            <person name="Saw J.H."/>
            <person name="Senin P."/>
            <person name="Ly B.V."/>
            <person name="Zhou Z."/>
            <person name="Ren Y."/>
            <person name="Wang J."/>
            <person name="Galperin M.Y."/>
            <person name="Omelchenko M.V."/>
            <person name="Wolf Y.I."/>
            <person name="Yutin N."/>
            <person name="Koonin E.V."/>
            <person name="Stott M.B."/>
            <person name="Mountain B.W."/>
            <person name="Crowe M.A."/>
            <person name="Smirnova A.V."/>
            <person name="Dunfield P.F."/>
            <person name="Feng L."/>
            <person name="Wang L."/>
            <person name="Alam M."/>
        </authorList>
    </citation>
    <scope>NUCLEOTIDE SEQUENCE [LARGE SCALE GENOMIC DNA]</scope>
    <source>
        <strain evidence="2">Isolate V4</strain>
    </source>
</reference>
<protein>
    <submittedName>
        <fullName evidence="1">Uncharacterized protein</fullName>
    </submittedName>
</protein>
<accession>B3E0F4</accession>
<dbReference type="KEGG" id="min:Minf_2329"/>
<proteinExistence type="predicted"/>
<dbReference type="HOGENOM" id="CLU_3345812_0_0_0"/>
<dbReference type="Proteomes" id="UP000009149">
    <property type="component" value="Chromosome"/>
</dbReference>
<gene>
    <name evidence="1" type="ordered locus">Minf_2329</name>
</gene>
<dbReference type="AlphaFoldDB" id="B3E0F4"/>
<dbReference type="EMBL" id="CP000975">
    <property type="protein sequence ID" value="ACD84383.1"/>
    <property type="molecule type" value="Genomic_DNA"/>
</dbReference>
<sequence length="37" mass="4240">MFFVSFIIYRSMGSIKEQAKSLQSGTKLLLRYATNPI</sequence>
<evidence type="ECO:0000313" key="1">
    <source>
        <dbReference type="EMBL" id="ACD84383.1"/>
    </source>
</evidence>